<name>A0A6J7WCD0_9CAUD</name>
<protein>
    <submittedName>
        <fullName evidence="1">Uncharacterized protein</fullName>
    </submittedName>
</protein>
<organism evidence="1">
    <name type="scientific">uncultured Caudovirales phage</name>
    <dbReference type="NCBI Taxonomy" id="2100421"/>
    <lineage>
        <taxon>Viruses</taxon>
        <taxon>Duplodnaviria</taxon>
        <taxon>Heunggongvirae</taxon>
        <taxon>Uroviricota</taxon>
        <taxon>Caudoviricetes</taxon>
        <taxon>Peduoviridae</taxon>
        <taxon>Maltschvirus</taxon>
        <taxon>Maltschvirus maltsch</taxon>
    </lineage>
</organism>
<gene>
    <name evidence="1" type="ORF">UFOVP167_27</name>
</gene>
<reference evidence="1" key="1">
    <citation type="submission" date="2020-05" db="EMBL/GenBank/DDBJ databases">
        <authorList>
            <person name="Chiriac C."/>
            <person name="Salcher M."/>
            <person name="Ghai R."/>
            <person name="Kavagutti S V."/>
        </authorList>
    </citation>
    <scope>NUCLEOTIDE SEQUENCE</scope>
</reference>
<dbReference type="EMBL" id="LR798222">
    <property type="protein sequence ID" value="CAB5194793.1"/>
    <property type="molecule type" value="Genomic_DNA"/>
</dbReference>
<evidence type="ECO:0000313" key="1">
    <source>
        <dbReference type="EMBL" id="CAB5194793.1"/>
    </source>
</evidence>
<sequence>MEDFEVELPNGETVVVSAPDAKAAAAAARSHMTYLGKQAAAAVPTKTVPSFDAFGMATGGVEEAPAQTNMPYKEQMANVGQYYDDLVRKIASGATFNTADKLAAGGNALFGAGSYNENLAQERQRTKESGERLGGMAAPAEAIGGVMTGAGLGKAGLSLIGRYGPNFGLLGNMGLGAGEGFLYGAAHGAGSTDTGNVFDYAKNAAEEGAKGAAFGALVPPLVSGVAGAGSWIGNKIGGGATSLAGSMPESARRILGSAMGWDKNTAARLAELGPEAMLGDTGPGLRAIAQGVAQKPGAGATTLANALEQRNAGRTARLQEETTGAFGPMTADELQATSALQAQREKLHEGIPAALENVGPLDPSAILARIDKELLTARGPQRAALEYARSELVKPAGTVSVGGVPAPRGPTSPGNPALLIPPSAGNFRGPSLGGYSVPVSGRGDLFNTRAPVGVETNPAALANIKTALSNLVKHGNETMGVPRGSISLKEGATKSVIDDLNEMLRKASPEYAGIMAQSHSLARQMEGIKTGYGALGGGESAIKPRQIQEAVSAAPETLAAPGAAYPGVRVGTRARIENAVGTNPNDLVALRRTMGGEGDWNREKLETIFGKAAVDKMLGAINRETTFAGQYADVLKGPQTAARLGAGGLLNEADLILPKSSSIEGMVGGIVEKAANKLLGATSTYSRAQVRDSLGQALSLKGEELNRFMRELDAYNAARASQAKITGAGVAGAASYAPTAFHQIRGLLGQ</sequence>
<proteinExistence type="predicted"/>
<accession>A0A6J7WCD0</accession>